<keyword evidence="3" id="KW-1185">Reference proteome</keyword>
<evidence type="ECO:0000313" key="3">
    <source>
        <dbReference type="Proteomes" id="UP001324427"/>
    </source>
</evidence>
<name>A0AAV9JT74_9PEZI</name>
<dbReference type="EMBL" id="JAVFHQ010000006">
    <property type="protein sequence ID" value="KAK4548853.1"/>
    <property type="molecule type" value="Genomic_DNA"/>
</dbReference>
<proteinExistence type="predicted"/>
<dbReference type="PANTHER" id="PTHR37017">
    <property type="entry name" value="AB HYDROLASE-1 DOMAIN-CONTAINING PROTEIN-RELATED"/>
    <property type="match status" value="1"/>
</dbReference>
<accession>A0AAV9JT74</accession>
<dbReference type="Proteomes" id="UP001324427">
    <property type="component" value="Unassembled WGS sequence"/>
</dbReference>
<comment type="caution">
    <text evidence="2">The sequence shown here is derived from an EMBL/GenBank/DDBJ whole genome shotgun (WGS) entry which is preliminary data.</text>
</comment>
<evidence type="ECO:0000259" key="1">
    <source>
        <dbReference type="Pfam" id="PF12697"/>
    </source>
</evidence>
<dbReference type="InterPro" id="IPR000073">
    <property type="entry name" value="AB_hydrolase_1"/>
</dbReference>
<dbReference type="InterPro" id="IPR029058">
    <property type="entry name" value="AB_hydrolase_fold"/>
</dbReference>
<sequence length="247" mass="27099">MTTTKPAIVLVPGAWHTSIHFRPLTSRLEKAGYEIHALDLPSTADNPGNDAWKDDIALIRGTVEQLADRGRDVVLVMHSRGGLPGSDAAEGMSKADRSKEGKQGGIVRMLYMCAFAAPEGVSLFDATHGPTDWLEMDGDLCRPLRVEEIFYGDLSAEMVEEQKKHLKTMPTSDFSDHHVKYAAWKHIPSTYLVCEKDNAIGLSAQEGMIAQPDAKFTVERCGSSHSPYLSMPDFTAEVVRRAAGEQV</sequence>
<dbReference type="Gene3D" id="3.40.50.1820">
    <property type="entry name" value="alpha/beta hydrolase"/>
    <property type="match status" value="1"/>
</dbReference>
<gene>
    <name evidence="2" type="ORF">LTR36_008626</name>
</gene>
<protein>
    <recommendedName>
        <fullName evidence="1">AB hydrolase-1 domain-containing protein</fullName>
    </recommendedName>
</protein>
<dbReference type="PANTHER" id="PTHR37017:SF11">
    <property type="entry name" value="ESTERASE_LIPASE_THIOESTERASE DOMAIN-CONTAINING PROTEIN"/>
    <property type="match status" value="1"/>
</dbReference>
<dbReference type="InterPro" id="IPR052897">
    <property type="entry name" value="Sec-Metab_Biosynth_Hydrolase"/>
</dbReference>
<feature type="domain" description="AB hydrolase-1" evidence="1">
    <location>
        <begin position="8"/>
        <end position="237"/>
    </location>
</feature>
<dbReference type="AlphaFoldDB" id="A0AAV9JT74"/>
<organism evidence="2 3">
    <name type="scientific">Oleoguttula mirabilis</name>
    <dbReference type="NCBI Taxonomy" id="1507867"/>
    <lineage>
        <taxon>Eukaryota</taxon>
        <taxon>Fungi</taxon>
        <taxon>Dikarya</taxon>
        <taxon>Ascomycota</taxon>
        <taxon>Pezizomycotina</taxon>
        <taxon>Dothideomycetes</taxon>
        <taxon>Dothideomycetidae</taxon>
        <taxon>Mycosphaerellales</taxon>
        <taxon>Teratosphaeriaceae</taxon>
        <taxon>Oleoguttula</taxon>
    </lineage>
</organism>
<reference evidence="2 3" key="1">
    <citation type="submission" date="2021-11" db="EMBL/GenBank/DDBJ databases">
        <title>Black yeast isolated from Biological Soil Crust.</title>
        <authorList>
            <person name="Kurbessoian T."/>
        </authorList>
    </citation>
    <scope>NUCLEOTIDE SEQUENCE [LARGE SCALE GENOMIC DNA]</scope>
    <source>
        <strain evidence="2 3">CCFEE 5522</strain>
    </source>
</reference>
<evidence type="ECO:0000313" key="2">
    <source>
        <dbReference type="EMBL" id="KAK4548853.1"/>
    </source>
</evidence>
<dbReference type="SUPFAM" id="SSF53474">
    <property type="entry name" value="alpha/beta-Hydrolases"/>
    <property type="match status" value="1"/>
</dbReference>
<dbReference type="Pfam" id="PF12697">
    <property type="entry name" value="Abhydrolase_6"/>
    <property type="match status" value="1"/>
</dbReference>